<proteinExistence type="predicted"/>
<dbReference type="EMBL" id="JASJOU010000005">
    <property type="protein sequence ID" value="MDJ1502567.1"/>
    <property type="molecule type" value="Genomic_DNA"/>
</dbReference>
<evidence type="ECO:0000313" key="2">
    <source>
        <dbReference type="Proteomes" id="UP001232063"/>
    </source>
</evidence>
<dbReference type="AlphaFoldDB" id="A0AAE3R876"/>
<dbReference type="RefSeq" id="WP_313991451.1">
    <property type="nucleotide sequence ID" value="NZ_JASJOU010000005.1"/>
</dbReference>
<evidence type="ECO:0000313" key="1">
    <source>
        <dbReference type="EMBL" id="MDJ1502567.1"/>
    </source>
</evidence>
<keyword evidence="2" id="KW-1185">Reference proteome</keyword>
<reference evidence="1" key="1">
    <citation type="submission" date="2023-05" db="EMBL/GenBank/DDBJ databases">
        <authorList>
            <person name="Zhang X."/>
        </authorList>
    </citation>
    <scope>NUCLEOTIDE SEQUENCE</scope>
    <source>
        <strain evidence="1">BD1B2-1</strain>
    </source>
</reference>
<gene>
    <name evidence="1" type="ORF">QNI22_18000</name>
</gene>
<dbReference type="Proteomes" id="UP001232063">
    <property type="component" value="Unassembled WGS sequence"/>
</dbReference>
<protein>
    <submittedName>
        <fullName evidence="1">Uncharacterized protein</fullName>
    </submittedName>
</protein>
<comment type="caution">
    <text evidence="1">The sequence shown here is derived from an EMBL/GenBank/DDBJ whole genome shotgun (WGS) entry which is preliminary data.</text>
</comment>
<organism evidence="1 2">
    <name type="scientific">Xanthocytophaga agilis</name>
    <dbReference type="NCBI Taxonomy" id="3048010"/>
    <lineage>
        <taxon>Bacteria</taxon>
        <taxon>Pseudomonadati</taxon>
        <taxon>Bacteroidota</taxon>
        <taxon>Cytophagia</taxon>
        <taxon>Cytophagales</taxon>
        <taxon>Rhodocytophagaceae</taxon>
        <taxon>Xanthocytophaga</taxon>
    </lineage>
</organism>
<name>A0AAE3R876_9BACT</name>
<accession>A0AAE3R876</accession>
<sequence>MVEVFKTNVTTTEHADWLIYQIHHHFPNYKANFDLTDCDRILRIKNVSGPIESDFLISFLERFRCRAEVLSDESESVLSGINLLLNQVS</sequence>